<gene>
    <name evidence="2" type="ORF">TK0001_3242</name>
</gene>
<evidence type="ECO:0008006" key="4">
    <source>
        <dbReference type="Google" id="ProtNLM"/>
    </source>
</evidence>
<protein>
    <recommendedName>
        <fullName evidence="4">Bacteriophage tail tape measure C-terminal domain-containing protein</fullName>
    </recommendedName>
</protein>
<reference evidence="3" key="1">
    <citation type="submission" date="2017-10" db="EMBL/GenBank/DDBJ databases">
        <authorList>
            <person name="Regsiter A."/>
            <person name="William W."/>
        </authorList>
    </citation>
    <scope>NUCLEOTIDE SEQUENCE [LARGE SCALE GENOMIC DNA]</scope>
</reference>
<proteinExistence type="predicted"/>
<keyword evidence="1" id="KW-0472">Membrane</keyword>
<evidence type="ECO:0000313" key="3">
    <source>
        <dbReference type="Proteomes" id="UP000233769"/>
    </source>
</evidence>
<dbReference type="AlphaFoldDB" id="A0A2N9AR65"/>
<dbReference type="EMBL" id="LT962688">
    <property type="protein sequence ID" value="SOR29844.1"/>
    <property type="molecule type" value="Genomic_DNA"/>
</dbReference>
<name>A0A2N9AR65_METEX</name>
<dbReference type="Proteomes" id="UP000233769">
    <property type="component" value="Chromosome tk0001"/>
</dbReference>
<accession>A0A2N9AR65</accession>
<organism evidence="2 3">
    <name type="scientific">Methylorubrum extorquens</name>
    <name type="common">Methylobacterium dichloromethanicum</name>
    <name type="synonym">Methylobacterium extorquens</name>
    <dbReference type="NCBI Taxonomy" id="408"/>
    <lineage>
        <taxon>Bacteria</taxon>
        <taxon>Pseudomonadati</taxon>
        <taxon>Pseudomonadota</taxon>
        <taxon>Alphaproteobacteria</taxon>
        <taxon>Hyphomicrobiales</taxon>
        <taxon>Methylobacteriaceae</taxon>
        <taxon>Methylorubrum</taxon>
    </lineage>
</organism>
<evidence type="ECO:0000313" key="2">
    <source>
        <dbReference type="EMBL" id="SOR29844.1"/>
    </source>
</evidence>
<keyword evidence="1" id="KW-1133">Transmembrane helix</keyword>
<sequence length="756" mass="78411">MAEPLRIRFATDHSAAKSGMQDLAASVVANMIKVSDAMNTGIQANGGYAATFKTLASNVGRDALTVANAGLSTAANTNLSIVATASAIGKTAAETKTAGVVMTGATAAARAQASFAFGVVRNEAAQTMRVLAASPLVVGSVVGLTAAVAGFAFVSSAIEQANAQIERFIALGDNASRAGVGVEFWQRFLEGAKSAKLEVAEVEAMLKSAGKAVTPRFEEEDPIKKRLSELFDSGYLGNYEGEGISQYRAAGNNEERIRAALQAMRELMNLGDRLAAIDLGEKLFGSETAELLRSGRLDIEAIAAALDRQRDDLIKQEEVDRAQEFRDRLDTAYKTISDFFLVSVALEGSGRVILDTWLGIVEGIAAATKNLGTFYNKVQEVQAEGAKGFFGELFGRKAGAVAGILANGYIGTATQLAAGAAGVVQDGVRDNATGTRTLYDKPIGPELPPAPAGTITNAPMPPRRPLDMVLNPEKYGIGVKPTGSKGSEGPDAVESFINSLEKSVAGLKAETEAFSKSNAEKAAAINLAKLRETADQQGITLTEAQIAKTKAAAEATATYKDKLHDLEQQERQTAEAARHFGNTLSDALGDAILEGKGLQNILLDVSKMMVRGGLQALITGQGPLAGLLGTAPAASQGGNAVGGLAGMVASVFRANGGPVRAGQAVTVGEIGQEIFVPDSNGRVMPISRGGFGGMGGPAFQIIDQRTMAAPAPEVRRGPGGSMQILLRDLEGGIAQRGMRGQGAFAGAVSGPDRRKG</sequence>
<feature type="transmembrane region" description="Helical" evidence="1">
    <location>
        <begin position="130"/>
        <end position="154"/>
    </location>
</feature>
<evidence type="ECO:0000256" key="1">
    <source>
        <dbReference type="SAM" id="Phobius"/>
    </source>
</evidence>
<keyword evidence="1" id="KW-0812">Transmembrane</keyword>